<evidence type="ECO:0000256" key="2">
    <source>
        <dbReference type="ARBA" id="ARBA00022448"/>
    </source>
</evidence>
<proteinExistence type="inferred from homology"/>
<keyword evidence="6" id="KW-1185">Reference proteome</keyword>
<dbReference type="PIRSF" id="PIRSF015945">
    <property type="entry name" value="ATPase_V1_F_euk"/>
    <property type="match status" value="1"/>
</dbReference>
<dbReference type="PANTHER" id="PTHR13861">
    <property type="entry name" value="VACUOLAR ATP SYNTHASE SUBUNIT F"/>
    <property type="match status" value="1"/>
</dbReference>
<evidence type="ECO:0000313" key="5">
    <source>
        <dbReference type="EMBL" id="KAK2079350.1"/>
    </source>
</evidence>
<dbReference type="NCBIfam" id="TIGR01101">
    <property type="entry name" value="V_ATP_synt_F"/>
    <property type="match status" value="1"/>
</dbReference>
<dbReference type="GO" id="GO:0046961">
    <property type="term" value="F:proton-transporting ATPase activity, rotational mechanism"/>
    <property type="evidence" value="ECO:0007669"/>
    <property type="project" value="InterPro"/>
</dbReference>
<evidence type="ECO:0000313" key="6">
    <source>
        <dbReference type="Proteomes" id="UP001255856"/>
    </source>
</evidence>
<reference evidence="5" key="1">
    <citation type="submission" date="2021-01" db="EMBL/GenBank/DDBJ databases">
        <authorList>
            <person name="Eckstrom K.M.E."/>
        </authorList>
    </citation>
    <scope>NUCLEOTIDE SEQUENCE</scope>
    <source>
        <strain evidence="5">UVCC 0001</strain>
    </source>
</reference>
<evidence type="ECO:0008006" key="7">
    <source>
        <dbReference type="Google" id="ProtNLM"/>
    </source>
</evidence>
<accession>A0AAD9ML91</accession>
<dbReference type="InterPro" id="IPR036906">
    <property type="entry name" value="ATPase_V1_fsu_sf"/>
</dbReference>
<comment type="caution">
    <text evidence="5">The sequence shown here is derived from an EMBL/GenBank/DDBJ whole genome shotgun (WGS) entry which is preliminary data.</text>
</comment>
<dbReference type="GO" id="GO:0033180">
    <property type="term" value="C:proton-transporting V-type ATPase, V1 domain"/>
    <property type="evidence" value="ECO:0007669"/>
    <property type="project" value="InterPro"/>
</dbReference>
<dbReference type="SUPFAM" id="SSF159468">
    <property type="entry name" value="AtpF-like"/>
    <property type="match status" value="1"/>
</dbReference>
<sequence>MLLTGIGHVDYRKNTNYLIVDDKTTQQQIEDAFREYTSRDDVAVVLINQSIASSIRPLLNNYTKPVPAVLEIPSKDVPYDPSQDSVLSRVKFMFGES</sequence>
<dbReference type="EMBL" id="JASFZW010000003">
    <property type="protein sequence ID" value="KAK2079350.1"/>
    <property type="molecule type" value="Genomic_DNA"/>
</dbReference>
<dbReference type="Pfam" id="PF01990">
    <property type="entry name" value="ATP-synt_F"/>
    <property type="match status" value="1"/>
</dbReference>
<dbReference type="Gene3D" id="3.40.50.10580">
    <property type="entry name" value="ATPase, V1 complex, subunit F"/>
    <property type="match status" value="1"/>
</dbReference>
<gene>
    <name evidence="5" type="ORF">QBZ16_003041</name>
</gene>
<comment type="similarity">
    <text evidence="1">Belongs to the V-ATPase F subunit family.</text>
</comment>
<protein>
    <recommendedName>
        <fullName evidence="7">V-type proton ATPase subunit F</fullName>
    </recommendedName>
</protein>
<dbReference type="Proteomes" id="UP001255856">
    <property type="component" value="Unassembled WGS sequence"/>
</dbReference>
<dbReference type="AlphaFoldDB" id="A0AAD9ML91"/>
<organism evidence="5 6">
    <name type="scientific">Prototheca wickerhamii</name>
    <dbReference type="NCBI Taxonomy" id="3111"/>
    <lineage>
        <taxon>Eukaryota</taxon>
        <taxon>Viridiplantae</taxon>
        <taxon>Chlorophyta</taxon>
        <taxon>core chlorophytes</taxon>
        <taxon>Trebouxiophyceae</taxon>
        <taxon>Chlorellales</taxon>
        <taxon>Chlorellaceae</taxon>
        <taxon>Prototheca</taxon>
    </lineage>
</organism>
<evidence type="ECO:0000256" key="1">
    <source>
        <dbReference type="ARBA" id="ARBA00010148"/>
    </source>
</evidence>
<dbReference type="InterPro" id="IPR008218">
    <property type="entry name" value="ATPase_V1-cplx_f_g_su"/>
</dbReference>
<keyword evidence="3" id="KW-0375">Hydrogen ion transport</keyword>
<dbReference type="InterPro" id="IPR005772">
    <property type="entry name" value="ATPase_V1-cplx_fsu_euk"/>
</dbReference>
<evidence type="ECO:0000256" key="4">
    <source>
        <dbReference type="ARBA" id="ARBA00023065"/>
    </source>
</evidence>
<name>A0AAD9ML91_PROWI</name>
<keyword evidence="2" id="KW-0813">Transport</keyword>
<evidence type="ECO:0000256" key="3">
    <source>
        <dbReference type="ARBA" id="ARBA00022781"/>
    </source>
</evidence>
<dbReference type="PANTHER" id="PTHR13861:SF2">
    <property type="entry name" value="V-TYPE PROTON ATPASE SUBUNIT F"/>
    <property type="match status" value="1"/>
</dbReference>
<keyword evidence="4" id="KW-0406">Ion transport</keyword>